<sequence length="597" mass="67549">MLISDNLKQNFYQVLKRGRVLILAANDVDSLCASKILQILLQADGVMYTLIPVTSLQDLTDAFQKHHSQATSVVTINCGAVTPLQEALSLTENPLLPIFVIDSHRPLDLDNVYGSDQVKIVIREGDTVNIPKLDEINRNEERGEPEPISSSSAPSDSELDVEEDSLEPRTKRQRRGPGAGRRKRREWEHKREDLLFRYYEFSYYDTCCSLVLYDTAWKLSKDGPQVLWWGIIGLTDQYLHQRVGKEKYVSEVQQLQHHVARHNKFRDSTDSGGASGSSGAPEHGLRLSFSNELKLCLHRHWTFFDSMISSDYTTCRFRLWTQKGRDRMLECLADMGLPITESQQKYSAMDFQLREKVPSLFEKLSSKYGLSDLTYGSFNAAYGYRAKLSAADMAIACAALIESTRNTENETPSSSTTTETDFSSNNFLIAQDALARDSMRLVLQGIEQAKIVQSLMRAQIQSCMDRRLVICLGTFMYACLDESTPGVRLLSTPLVLRRLALFIRHSWSLLSKRSRNLPFVLSAPSYHPQGYCLLLGLPPIASDDNKNDLGRAFKYTSERLDAEAITDQLDPCIIEVKLEERSKFLDHLELLLSESVS</sequence>
<keyword evidence="4" id="KW-0539">Nucleus</keyword>
<dbReference type="GO" id="GO:0003682">
    <property type="term" value="F:chromatin binding"/>
    <property type="evidence" value="ECO:0007669"/>
    <property type="project" value="TreeGrafter"/>
</dbReference>
<feature type="compositionally biased region" description="Basic residues" evidence="6">
    <location>
        <begin position="171"/>
        <end position="184"/>
    </location>
</feature>
<dbReference type="AlphaFoldDB" id="A0AAV7K0R1"/>
<evidence type="ECO:0000256" key="4">
    <source>
        <dbReference type="ARBA" id="ARBA00023242"/>
    </source>
</evidence>
<reference evidence="7 8" key="1">
    <citation type="journal article" date="2023" name="BMC Biol.">
        <title>The compact genome of the sponge Oopsacas minuta (Hexactinellida) is lacking key metazoan core genes.</title>
        <authorList>
            <person name="Santini S."/>
            <person name="Schenkelaars Q."/>
            <person name="Jourda C."/>
            <person name="Duchesne M."/>
            <person name="Belahbib H."/>
            <person name="Rocher C."/>
            <person name="Selva M."/>
            <person name="Riesgo A."/>
            <person name="Vervoort M."/>
            <person name="Leys S.P."/>
            <person name="Kodjabachian L."/>
            <person name="Le Bivic A."/>
            <person name="Borchiellini C."/>
            <person name="Claverie J.M."/>
            <person name="Renard E."/>
        </authorList>
    </citation>
    <scope>NUCLEOTIDE SEQUENCE [LARGE SCALE GENOMIC DNA]</scope>
    <source>
        <strain evidence="7">SPO-2</strain>
    </source>
</reference>
<dbReference type="Proteomes" id="UP001165289">
    <property type="component" value="Unassembled WGS sequence"/>
</dbReference>
<keyword evidence="8" id="KW-1185">Reference proteome</keyword>
<evidence type="ECO:0000256" key="5">
    <source>
        <dbReference type="ARBA" id="ARBA00023306"/>
    </source>
</evidence>
<accession>A0AAV7K0R1</accession>
<evidence type="ECO:0000313" key="8">
    <source>
        <dbReference type="Proteomes" id="UP001165289"/>
    </source>
</evidence>
<comment type="caution">
    <text evidence="7">The sequence shown here is derived from an EMBL/GenBank/DDBJ whole genome shotgun (WGS) entry which is preliminary data.</text>
</comment>
<dbReference type="GO" id="GO:0003688">
    <property type="term" value="F:DNA replication origin binding"/>
    <property type="evidence" value="ECO:0007669"/>
    <property type="project" value="TreeGrafter"/>
</dbReference>
<feature type="compositionally biased region" description="Low complexity" evidence="6">
    <location>
        <begin position="146"/>
        <end position="156"/>
    </location>
</feature>
<dbReference type="EMBL" id="JAKMXF010000222">
    <property type="protein sequence ID" value="KAI6654675.1"/>
    <property type="molecule type" value="Genomic_DNA"/>
</dbReference>
<evidence type="ECO:0000256" key="6">
    <source>
        <dbReference type="SAM" id="MobiDB-lite"/>
    </source>
</evidence>
<dbReference type="InterPro" id="IPR003874">
    <property type="entry name" value="CDC45"/>
</dbReference>
<keyword evidence="3" id="KW-0235">DNA replication</keyword>
<evidence type="ECO:0000256" key="3">
    <source>
        <dbReference type="ARBA" id="ARBA00022705"/>
    </source>
</evidence>
<dbReference type="GO" id="GO:0031261">
    <property type="term" value="C:DNA replication preinitiation complex"/>
    <property type="evidence" value="ECO:0007669"/>
    <property type="project" value="TreeGrafter"/>
</dbReference>
<dbReference type="GO" id="GO:0000727">
    <property type="term" value="P:double-strand break repair via break-induced replication"/>
    <property type="evidence" value="ECO:0007669"/>
    <property type="project" value="TreeGrafter"/>
</dbReference>
<gene>
    <name evidence="7" type="ORF">LOD99_1069</name>
</gene>
<feature type="compositionally biased region" description="Basic and acidic residues" evidence="6">
    <location>
        <begin position="132"/>
        <end position="145"/>
    </location>
</feature>
<dbReference type="GO" id="GO:1902977">
    <property type="term" value="P:mitotic DNA replication preinitiation complex assembly"/>
    <property type="evidence" value="ECO:0007669"/>
    <property type="project" value="TreeGrafter"/>
</dbReference>
<protein>
    <recommendedName>
        <fullName evidence="9">CDC45</fullName>
    </recommendedName>
</protein>
<evidence type="ECO:0008006" key="9">
    <source>
        <dbReference type="Google" id="ProtNLM"/>
    </source>
</evidence>
<comment type="similarity">
    <text evidence="2">Belongs to the CDC45 family.</text>
</comment>
<name>A0AAV7K0R1_9METZ</name>
<organism evidence="7 8">
    <name type="scientific">Oopsacas minuta</name>
    <dbReference type="NCBI Taxonomy" id="111878"/>
    <lineage>
        <taxon>Eukaryota</taxon>
        <taxon>Metazoa</taxon>
        <taxon>Porifera</taxon>
        <taxon>Hexactinellida</taxon>
        <taxon>Hexasterophora</taxon>
        <taxon>Lyssacinosida</taxon>
        <taxon>Leucopsacidae</taxon>
        <taxon>Oopsacas</taxon>
    </lineage>
</organism>
<dbReference type="GO" id="GO:0003697">
    <property type="term" value="F:single-stranded DNA binding"/>
    <property type="evidence" value="ECO:0007669"/>
    <property type="project" value="TreeGrafter"/>
</dbReference>
<evidence type="ECO:0000313" key="7">
    <source>
        <dbReference type="EMBL" id="KAI6654675.1"/>
    </source>
</evidence>
<evidence type="ECO:0000256" key="1">
    <source>
        <dbReference type="ARBA" id="ARBA00004123"/>
    </source>
</evidence>
<dbReference type="PANTHER" id="PTHR10507">
    <property type="entry name" value="CDC45-RELATED PROTEIN"/>
    <property type="match status" value="1"/>
</dbReference>
<comment type="subcellular location">
    <subcellularLocation>
        <location evidence="1">Nucleus</location>
    </subcellularLocation>
</comment>
<keyword evidence="5" id="KW-0131">Cell cycle</keyword>
<evidence type="ECO:0000256" key="2">
    <source>
        <dbReference type="ARBA" id="ARBA00010727"/>
    </source>
</evidence>
<dbReference type="PANTHER" id="PTHR10507:SF0">
    <property type="entry name" value="CELL DIVISION CONTROL PROTEIN 45 HOMOLOG"/>
    <property type="match status" value="1"/>
</dbReference>
<dbReference type="GO" id="GO:0006270">
    <property type="term" value="P:DNA replication initiation"/>
    <property type="evidence" value="ECO:0007669"/>
    <property type="project" value="InterPro"/>
</dbReference>
<feature type="region of interest" description="Disordered" evidence="6">
    <location>
        <begin position="260"/>
        <end position="282"/>
    </location>
</feature>
<dbReference type="Pfam" id="PF02724">
    <property type="entry name" value="CDC45"/>
    <property type="match status" value="1"/>
</dbReference>
<feature type="region of interest" description="Disordered" evidence="6">
    <location>
        <begin position="132"/>
        <end position="184"/>
    </location>
</feature>
<proteinExistence type="inferred from homology"/>